<protein>
    <submittedName>
        <fullName evidence="6">Peptidoglycan endopeptidase</fullName>
    </submittedName>
</protein>
<evidence type="ECO:0000256" key="3">
    <source>
        <dbReference type="ARBA" id="ARBA00022801"/>
    </source>
</evidence>
<dbReference type="GO" id="GO:0006508">
    <property type="term" value="P:proteolysis"/>
    <property type="evidence" value="ECO:0007669"/>
    <property type="project" value="UniProtKB-KW"/>
</dbReference>
<gene>
    <name evidence="6" type="ORF">J7S20_15435</name>
</gene>
<dbReference type="InterPro" id="IPR038765">
    <property type="entry name" value="Papain-like_cys_pep_sf"/>
</dbReference>
<accession>A0A8T4INJ9</accession>
<proteinExistence type="inferred from homology"/>
<evidence type="ECO:0000313" key="7">
    <source>
        <dbReference type="Proteomes" id="UP000676996"/>
    </source>
</evidence>
<reference evidence="6" key="1">
    <citation type="submission" date="2021-04" db="EMBL/GenBank/DDBJ databases">
        <title>Ouciella asimina sp. nov., isolated from the surface seawater in the hydrothermal field of Okinawa Trough.</title>
        <authorList>
            <person name="Shuang W."/>
        </authorList>
    </citation>
    <scope>NUCLEOTIDE SEQUENCE</scope>
    <source>
        <strain evidence="6">LXI357</strain>
    </source>
</reference>
<dbReference type="Gene3D" id="3.90.1720.10">
    <property type="entry name" value="endopeptidase domain like (from Nostoc punctiforme)"/>
    <property type="match status" value="1"/>
</dbReference>
<dbReference type="InterPro" id="IPR000064">
    <property type="entry name" value="NLP_P60_dom"/>
</dbReference>
<sequence>MTRAERVVEAARGAVGSPFRLHGRDPVRGLDCVGLAAWALRGGGVLAEIPQGYALRSGDATRACRWMAAAGLVPGERPVPGDVLLLRPGPGQLHLAIVTDDGIVHADASARRVVERPGEVPWPLIGCWRLRERGEEYGDAGSDGGG</sequence>
<evidence type="ECO:0000256" key="1">
    <source>
        <dbReference type="ARBA" id="ARBA00007074"/>
    </source>
</evidence>
<evidence type="ECO:0000256" key="4">
    <source>
        <dbReference type="ARBA" id="ARBA00022807"/>
    </source>
</evidence>
<evidence type="ECO:0000259" key="5">
    <source>
        <dbReference type="PROSITE" id="PS51935"/>
    </source>
</evidence>
<keyword evidence="2" id="KW-0645">Protease</keyword>
<organism evidence="6 7">
    <name type="scientific">Stakelama marina</name>
    <dbReference type="NCBI Taxonomy" id="2826939"/>
    <lineage>
        <taxon>Bacteria</taxon>
        <taxon>Pseudomonadati</taxon>
        <taxon>Pseudomonadota</taxon>
        <taxon>Alphaproteobacteria</taxon>
        <taxon>Sphingomonadales</taxon>
        <taxon>Sphingomonadaceae</taxon>
        <taxon>Stakelama</taxon>
    </lineage>
</organism>
<feature type="domain" description="NlpC/P60" evidence="5">
    <location>
        <begin position="1"/>
        <end position="133"/>
    </location>
</feature>
<dbReference type="AlphaFoldDB" id="A0A8T4INJ9"/>
<dbReference type="SUPFAM" id="SSF54001">
    <property type="entry name" value="Cysteine proteinases"/>
    <property type="match status" value="1"/>
</dbReference>
<dbReference type="EMBL" id="JAGRQC010000005">
    <property type="protein sequence ID" value="MBR0553899.1"/>
    <property type="molecule type" value="Genomic_DNA"/>
</dbReference>
<dbReference type="GO" id="GO:0008234">
    <property type="term" value="F:cysteine-type peptidase activity"/>
    <property type="evidence" value="ECO:0007669"/>
    <property type="project" value="UniProtKB-KW"/>
</dbReference>
<keyword evidence="7" id="KW-1185">Reference proteome</keyword>
<evidence type="ECO:0000256" key="2">
    <source>
        <dbReference type="ARBA" id="ARBA00022670"/>
    </source>
</evidence>
<comment type="similarity">
    <text evidence="1">Belongs to the peptidase C40 family.</text>
</comment>
<evidence type="ECO:0000313" key="6">
    <source>
        <dbReference type="EMBL" id="MBR0553899.1"/>
    </source>
</evidence>
<name>A0A8T4INJ9_9SPHN</name>
<dbReference type="PROSITE" id="PS51935">
    <property type="entry name" value="NLPC_P60"/>
    <property type="match status" value="1"/>
</dbReference>
<keyword evidence="4" id="KW-0788">Thiol protease</keyword>
<comment type="caution">
    <text evidence="6">The sequence shown here is derived from an EMBL/GenBank/DDBJ whole genome shotgun (WGS) entry which is preliminary data.</text>
</comment>
<dbReference type="RefSeq" id="WP_284055155.1">
    <property type="nucleotide sequence ID" value="NZ_JAGRQC010000005.1"/>
</dbReference>
<dbReference type="Proteomes" id="UP000676996">
    <property type="component" value="Unassembled WGS sequence"/>
</dbReference>
<keyword evidence="3" id="KW-0378">Hydrolase</keyword>